<dbReference type="InterPro" id="IPR052833">
    <property type="entry name" value="Telomeric_DNA-bd_trans-reg"/>
</dbReference>
<dbReference type="PROSITE" id="PS50090">
    <property type="entry name" value="MYB_LIKE"/>
    <property type="match status" value="1"/>
</dbReference>
<feature type="compositionally biased region" description="Polar residues" evidence="1">
    <location>
        <begin position="675"/>
        <end position="690"/>
    </location>
</feature>
<feature type="compositionally biased region" description="Basic and acidic residues" evidence="1">
    <location>
        <begin position="85"/>
        <end position="97"/>
    </location>
</feature>
<protein>
    <recommendedName>
        <fullName evidence="2">Myb-like domain-containing protein</fullName>
    </recommendedName>
</protein>
<dbReference type="InterPro" id="IPR001005">
    <property type="entry name" value="SANT/Myb"/>
</dbReference>
<dbReference type="EMBL" id="ML732451">
    <property type="protein sequence ID" value="KAB8067737.1"/>
    <property type="molecule type" value="Genomic_DNA"/>
</dbReference>
<dbReference type="AlphaFoldDB" id="A0A5N5WJA0"/>
<gene>
    <name evidence="3" type="ORF">BDV29DRAFT_199956</name>
</gene>
<feature type="region of interest" description="Disordered" evidence="1">
    <location>
        <begin position="1"/>
        <end position="109"/>
    </location>
</feature>
<evidence type="ECO:0000313" key="4">
    <source>
        <dbReference type="Proteomes" id="UP000326565"/>
    </source>
</evidence>
<dbReference type="SMART" id="SM00717">
    <property type="entry name" value="SANT"/>
    <property type="match status" value="1"/>
</dbReference>
<dbReference type="GO" id="GO:0010833">
    <property type="term" value="P:telomere maintenance via telomere lengthening"/>
    <property type="evidence" value="ECO:0007669"/>
    <property type="project" value="TreeGrafter"/>
</dbReference>
<evidence type="ECO:0000256" key="1">
    <source>
        <dbReference type="SAM" id="MobiDB-lite"/>
    </source>
</evidence>
<dbReference type="Gene3D" id="1.10.10.60">
    <property type="entry name" value="Homeodomain-like"/>
    <property type="match status" value="1"/>
</dbReference>
<dbReference type="PANTHER" id="PTHR47807:SF1">
    <property type="entry name" value="PROTEIN TBF1"/>
    <property type="match status" value="1"/>
</dbReference>
<feature type="compositionally biased region" description="Acidic residues" evidence="1">
    <location>
        <begin position="712"/>
        <end position="722"/>
    </location>
</feature>
<evidence type="ECO:0000259" key="2">
    <source>
        <dbReference type="PROSITE" id="PS50090"/>
    </source>
</evidence>
<dbReference type="CDD" id="cd11660">
    <property type="entry name" value="SANT_TRF"/>
    <property type="match status" value="1"/>
</dbReference>
<sequence length="914" mass="103359">MPRSASRVTRPEDARSLKGSPPRRRVTRSQSRGLEPRDGDAPAGKPSLNRRGKGGLNKGSVSAQGLSVVTEESPFKSPRKSVYHTSREIPESPEDAHNISGTTILPSEPENDMDLVMMLEVLPDLERTAMNVLDFLVPASADPVSIVNMAKSLADPRNTQSKRLDRFTTQLKNEARYFGGRTYIDVSLASEMILSRFWSKDGGVEANFTPEPILHRANCARFALEVLLASSNANAFKQAIRNVEDLFPLPFMSDLMKGKRRAIGQSSLEEGTFELALEIRTQSLIMQLEDRQHDRDFEPHAILRDVFFLDVSADETFESSDAPLRGFSLDKLGGADGYLPARFREAAYDRFNDIRVMLPEDDDGYFDIEGLASTYRWQRFLLRAAKWVHKRCEEINEDLEDQQSSEYIHHEFFAESQVKGRRSLGSMADRPSFAPSRTEEGNQRGSNTPSTNRRDPTVPSEARREIPTILEPSAPKPEERRKSGKPSFLNRSAVEILAQRKRKSSAVPRNPQARRQSDIVVGQASQPVREESESQLRRQTLPASLQSRPAPLEDTIEVPASREVSREASPILLHEEQDYTLDSFDFSVGERTQLEKSHSPVISRTSRNPWREIASPTRTRLFASESRVDTTSTQASSTLRPLPSSQELWKAAKGAGNSSRPARKPEPSRAAFIDRQTTAHRVSPISQATDPRSAERRRAELQSKKRRRHDSDDEPESDDDDFTNYNRSVDVARKRAEKPVQQPQAKRPRVEENEDASAAQLRDAREETARSTAVPESPDARHETPNPVPVSSSARHTVTSTKPFTRWTPSEDARLIRLIEENGLGKSKGQNWNKIELQNDAQPVREGESRIEGRSQVQLKDRARNLKIRYLREQKPLPRYFEHVTMKEKDYAMLEKRGIKVSRGPREQNDEQPT</sequence>
<name>A0A5N5WJA0_9EURO</name>
<feature type="compositionally biased region" description="Basic and acidic residues" evidence="1">
    <location>
        <begin position="692"/>
        <end position="703"/>
    </location>
</feature>
<reference evidence="3 4" key="1">
    <citation type="submission" date="2019-04" db="EMBL/GenBank/DDBJ databases">
        <title>Friends and foes A comparative genomics study of 23 Aspergillus species from section Flavi.</title>
        <authorList>
            <consortium name="DOE Joint Genome Institute"/>
            <person name="Kjaerbolling I."/>
            <person name="Vesth T."/>
            <person name="Frisvad J.C."/>
            <person name="Nybo J.L."/>
            <person name="Theobald S."/>
            <person name="Kildgaard S."/>
            <person name="Isbrandt T."/>
            <person name="Kuo A."/>
            <person name="Sato A."/>
            <person name="Lyhne E.K."/>
            <person name="Kogle M.E."/>
            <person name="Wiebenga A."/>
            <person name="Kun R.S."/>
            <person name="Lubbers R.J."/>
            <person name="Makela M.R."/>
            <person name="Barry K."/>
            <person name="Chovatia M."/>
            <person name="Clum A."/>
            <person name="Daum C."/>
            <person name="Haridas S."/>
            <person name="He G."/>
            <person name="LaButti K."/>
            <person name="Lipzen A."/>
            <person name="Mondo S."/>
            <person name="Riley R."/>
            <person name="Salamov A."/>
            <person name="Simmons B.A."/>
            <person name="Magnuson J.K."/>
            <person name="Henrissat B."/>
            <person name="Mortensen U.H."/>
            <person name="Larsen T.O."/>
            <person name="Devries R.P."/>
            <person name="Grigoriev I.V."/>
            <person name="Machida M."/>
            <person name="Baker S.E."/>
            <person name="Andersen M.R."/>
        </authorList>
    </citation>
    <scope>NUCLEOTIDE SEQUENCE [LARGE SCALE GENOMIC DNA]</scope>
    <source>
        <strain evidence="3 4">CBS 151.66</strain>
    </source>
</reference>
<feature type="region of interest" description="Disordered" evidence="1">
    <location>
        <begin position="611"/>
        <end position="805"/>
    </location>
</feature>
<feature type="compositionally biased region" description="Polar residues" evidence="1">
    <location>
        <begin position="629"/>
        <end position="647"/>
    </location>
</feature>
<dbReference type="OrthoDB" id="5398572at2759"/>
<evidence type="ECO:0000313" key="3">
    <source>
        <dbReference type="EMBL" id="KAB8067737.1"/>
    </source>
</evidence>
<dbReference type="Proteomes" id="UP000326565">
    <property type="component" value="Unassembled WGS sequence"/>
</dbReference>
<dbReference type="PANTHER" id="PTHR47807">
    <property type="entry name" value="PROTEIN TBF1"/>
    <property type="match status" value="1"/>
</dbReference>
<feature type="compositionally biased region" description="Polar residues" evidence="1">
    <location>
        <begin position="789"/>
        <end position="803"/>
    </location>
</feature>
<dbReference type="SUPFAM" id="SSF46689">
    <property type="entry name" value="Homeodomain-like"/>
    <property type="match status" value="1"/>
</dbReference>
<proteinExistence type="predicted"/>
<feature type="domain" description="Myb-like" evidence="2">
    <location>
        <begin position="806"/>
        <end position="867"/>
    </location>
</feature>
<organism evidence="3 4">
    <name type="scientific">Aspergillus leporis</name>
    <dbReference type="NCBI Taxonomy" id="41062"/>
    <lineage>
        <taxon>Eukaryota</taxon>
        <taxon>Fungi</taxon>
        <taxon>Dikarya</taxon>
        <taxon>Ascomycota</taxon>
        <taxon>Pezizomycotina</taxon>
        <taxon>Eurotiomycetes</taxon>
        <taxon>Eurotiomycetidae</taxon>
        <taxon>Eurotiales</taxon>
        <taxon>Aspergillaceae</taxon>
        <taxon>Aspergillus</taxon>
        <taxon>Aspergillus subgen. Circumdati</taxon>
    </lineage>
</organism>
<accession>A0A5N5WJA0</accession>
<feature type="region of interest" description="Disordered" evidence="1">
    <location>
        <begin position="419"/>
        <end position="543"/>
    </location>
</feature>
<keyword evidence="4" id="KW-1185">Reference proteome</keyword>
<dbReference type="GO" id="GO:0003691">
    <property type="term" value="F:double-stranded telomeric DNA binding"/>
    <property type="evidence" value="ECO:0007669"/>
    <property type="project" value="TreeGrafter"/>
</dbReference>
<feature type="compositionally biased region" description="Basic and acidic residues" evidence="1">
    <location>
        <begin position="452"/>
        <end position="466"/>
    </location>
</feature>
<dbReference type="InterPro" id="IPR009057">
    <property type="entry name" value="Homeodomain-like_sf"/>
</dbReference>